<protein>
    <submittedName>
        <fullName evidence="1">Uncharacterized protein</fullName>
    </submittedName>
</protein>
<gene>
    <name evidence="1" type="ORF">F2Q69_00000534</name>
</gene>
<name>A0A8S9NU01_BRACR</name>
<dbReference type="Proteomes" id="UP000712600">
    <property type="component" value="Unassembled WGS sequence"/>
</dbReference>
<accession>A0A8S9NU01</accession>
<sequence>MVCGPHHRFGQTDENTRKHVLKLAKERDTCQPLTTREDTRLATTPDHAGIRATTRNSTRILTRGTESISNDSIGRLPESVSSSERFGEFNRNRKRNRDRDLIQGKAHAHHKLVTHLDHTRGEQTEPRQGRLHAVEKTTVSVWFCLGSGLHGVIRPQDPVEEMSRFVGGLVACSLEMRSRLSDDALPRYVSVPVNVRRVVPSGEGDGRLRHVSSVSLWFRHVAGL</sequence>
<proteinExistence type="predicted"/>
<evidence type="ECO:0000313" key="2">
    <source>
        <dbReference type="Proteomes" id="UP000712600"/>
    </source>
</evidence>
<dbReference type="EMBL" id="QGKX02001521">
    <property type="protein sequence ID" value="KAF3507216.1"/>
    <property type="molecule type" value="Genomic_DNA"/>
</dbReference>
<comment type="caution">
    <text evidence="1">The sequence shown here is derived from an EMBL/GenBank/DDBJ whole genome shotgun (WGS) entry which is preliminary data.</text>
</comment>
<evidence type="ECO:0000313" key="1">
    <source>
        <dbReference type="EMBL" id="KAF3507216.1"/>
    </source>
</evidence>
<dbReference type="AlphaFoldDB" id="A0A8S9NU01"/>
<reference evidence="1" key="1">
    <citation type="submission" date="2019-12" db="EMBL/GenBank/DDBJ databases">
        <title>Genome sequencing and annotation of Brassica cretica.</title>
        <authorList>
            <person name="Studholme D.J."/>
            <person name="Sarris P."/>
        </authorList>
    </citation>
    <scope>NUCLEOTIDE SEQUENCE</scope>
    <source>
        <strain evidence="1">PFS-109/04</strain>
        <tissue evidence="1">Leaf</tissue>
    </source>
</reference>
<organism evidence="1 2">
    <name type="scientific">Brassica cretica</name>
    <name type="common">Mustard</name>
    <dbReference type="NCBI Taxonomy" id="69181"/>
    <lineage>
        <taxon>Eukaryota</taxon>
        <taxon>Viridiplantae</taxon>
        <taxon>Streptophyta</taxon>
        <taxon>Embryophyta</taxon>
        <taxon>Tracheophyta</taxon>
        <taxon>Spermatophyta</taxon>
        <taxon>Magnoliopsida</taxon>
        <taxon>eudicotyledons</taxon>
        <taxon>Gunneridae</taxon>
        <taxon>Pentapetalae</taxon>
        <taxon>rosids</taxon>
        <taxon>malvids</taxon>
        <taxon>Brassicales</taxon>
        <taxon>Brassicaceae</taxon>
        <taxon>Brassiceae</taxon>
        <taxon>Brassica</taxon>
    </lineage>
</organism>